<evidence type="ECO:0000256" key="4">
    <source>
        <dbReference type="ARBA" id="ARBA00023453"/>
    </source>
</evidence>
<sequence>MHTETTLSSTPALSKATHSYSITYSAPLPDSVAAVHARTLEFCEQRGIDPVYMISPSEAQFLAFLARMMGAKRVLEIGTFTGYSALAMAHAVPDAEVVTLDLQDAVGAELARENLRGCGNVRLVEGDAMETLKTLPPSPPFDLIFLDANKNGYIPYTSYILSQRLLSPHGILVVDNTLSKGFVLENSPPEEGFRGVEIPGREELGKKWEVMGKEVQRFNEWVRGREDVEVVVVPVWDGVSLVRWKGVGSM</sequence>
<organism evidence="5 6">
    <name type="scientific">Ascodesmis nigricans</name>
    <dbReference type="NCBI Taxonomy" id="341454"/>
    <lineage>
        <taxon>Eukaryota</taxon>
        <taxon>Fungi</taxon>
        <taxon>Dikarya</taxon>
        <taxon>Ascomycota</taxon>
        <taxon>Pezizomycotina</taxon>
        <taxon>Pezizomycetes</taxon>
        <taxon>Pezizales</taxon>
        <taxon>Ascodesmidaceae</taxon>
        <taxon>Ascodesmis</taxon>
    </lineage>
</organism>
<dbReference type="OrthoDB" id="10251242at2759"/>
<accession>A0A4S2N0R1</accession>
<keyword evidence="6" id="KW-1185">Reference proteome</keyword>
<dbReference type="PROSITE" id="PS51682">
    <property type="entry name" value="SAM_OMT_I"/>
    <property type="match status" value="1"/>
</dbReference>
<dbReference type="GO" id="GO:0008757">
    <property type="term" value="F:S-adenosylmethionine-dependent methyltransferase activity"/>
    <property type="evidence" value="ECO:0007669"/>
    <property type="project" value="TreeGrafter"/>
</dbReference>
<comment type="similarity">
    <text evidence="4">Belongs to the class I-like SAM-binding methyltransferase superfamily. Cation-dependent O-methyltransferase family.</text>
</comment>
<gene>
    <name evidence="5" type="ORF">EX30DRAFT_363082</name>
</gene>
<dbReference type="STRING" id="341454.A0A4S2N0R1"/>
<dbReference type="PANTHER" id="PTHR10509:SF14">
    <property type="entry name" value="CAFFEOYL-COA O-METHYLTRANSFERASE 3-RELATED"/>
    <property type="match status" value="1"/>
</dbReference>
<dbReference type="GO" id="GO:0032259">
    <property type="term" value="P:methylation"/>
    <property type="evidence" value="ECO:0007669"/>
    <property type="project" value="UniProtKB-KW"/>
</dbReference>
<dbReference type="InterPro" id="IPR002935">
    <property type="entry name" value="SAM_O-MeTrfase"/>
</dbReference>
<dbReference type="InterPro" id="IPR050362">
    <property type="entry name" value="Cation-dep_OMT"/>
</dbReference>
<keyword evidence="1 5" id="KW-0489">Methyltransferase</keyword>
<evidence type="ECO:0000256" key="1">
    <source>
        <dbReference type="ARBA" id="ARBA00022603"/>
    </source>
</evidence>
<keyword evidence="3" id="KW-0949">S-adenosyl-L-methionine</keyword>
<dbReference type="InterPro" id="IPR029063">
    <property type="entry name" value="SAM-dependent_MTases_sf"/>
</dbReference>
<evidence type="ECO:0000313" key="5">
    <source>
        <dbReference type="EMBL" id="TGZ82553.1"/>
    </source>
</evidence>
<dbReference type="PANTHER" id="PTHR10509">
    <property type="entry name" value="O-METHYLTRANSFERASE-RELATED"/>
    <property type="match status" value="1"/>
</dbReference>
<protein>
    <submittedName>
        <fullName evidence="5">S-adenosyl-L-methionine-dependent methyltransferase</fullName>
    </submittedName>
</protein>
<dbReference type="Proteomes" id="UP000298138">
    <property type="component" value="Unassembled WGS sequence"/>
</dbReference>
<evidence type="ECO:0000313" key="6">
    <source>
        <dbReference type="Proteomes" id="UP000298138"/>
    </source>
</evidence>
<dbReference type="AlphaFoldDB" id="A0A4S2N0R1"/>
<name>A0A4S2N0R1_9PEZI</name>
<evidence type="ECO:0000256" key="3">
    <source>
        <dbReference type="ARBA" id="ARBA00022691"/>
    </source>
</evidence>
<proteinExistence type="inferred from homology"/>
<dbReference type="GO" id="GO:0008171">
    <property type="term" value="F:O-methyltransferase activity"/>
    <property type="evidence" value="ECO:0007669"/>
    <property type="project" value="InterPro"/>
</dbReference>
<evidence type="ECO:0000256" key="2">
    <source>
        <dbReference type="ARBA" id="ARBA00022679"/>
    </source>
</evidence>
<dbReference type="CDD" id="cd02440">
    <property type="entry name" value="AdoMet_MTases"/>
    <property type="match status" value="1"/>
</dbReference>
<dbReference type="Gene3D" id="3.40.50.150">
    <property type="entry name" value="Vaccinia Virus protein VP39"/>
    <property type="match status" value="1"/>
</dbReference>
<reference evidence="5 6" key="1">
    <citation type="submission" date="2019-04" db="EMBL/GenBank/DDBJ databases">
        <title>Comparative genomics and transcriptomics to analyze fruiting body development in filamentous ascomycetes.</title>
        <authorList>
            <consortium name="DOE Joint Genome Institute"/>
            <person name="Lutkenhaus R."/>
            <person name="Traeger S."/>
            <person name="Breuer J."/>
            <person name="Kuo A."/>
            <person name="Lipzen A."/>
            <person name="Pangilinan J."/>
            <person name="Dilworth D."/>
            <person name="Sandor L."/>
            <person name="Poggeler S."/>
            <person name="Barry K."/>
            <person name="Grigoriev I.V."/>
            <person name="Nowrousian M."/>
        </authorList>
    </citation>
    <scope>NUCLEOTIDE SEQUENCE [LARGE SCALE GENOMIC DNA]</scope>
    <source>
        <strain evidence="5 6">CBS 389.68</strain>
    </source>
</reference>
<dbReference type="EMBL" id="ML220115">
    <property type="protein sequence ID" value="TGZ82553.1"/>
    <property type="molecule type" value="Genomic_DNA"/>
</dbReference>
<dbReference type="Pfam" id="PF01596">
    <property type="entry name" value="Methyltransf_3"/>
    <property type="match status" value="1"/>
</dbReference>
<dbReference type="SUPFAM" id="SSF53335">
    <property type="entry name" value="S-adenosyl-L-methionine-dependent methyltransferases"/>
    <property type="match status" value="1"/>
</dbReference>
<dbReference type="InParanoid" id="A0A4S2N0R1"/>
<keyword evidence="2 5" id="KW-0808">Transferase</keyword>